<feature type="domain" description="DUF5916" evidence="2">
    <location>
        <begin position="262"/>
        <end position="323"/>
    </location>
</feature>
<keyword evidence="1" id="KW-0732">Signal</keyword>
<comment type="caution">
    <text evidence="3">The sequence shown here is derived from an EMBL/GenBank/DDBJ whole genome shotgun (WGS) entry which is preliminary data.</text>
</comment>
<dbReference type="InterPro" id="IPR045670">
    <property type="entry name" value="DUF5916"/>
</dbReference>
<dbReference type="RefSeq" id="WP_198099087.1">
    <property type="nucleotide sequence ID" value="NZ_JAEDAL010000001.1"/>
</dbReference>
<evidence type="ECO:0000313" key="4">
    <source>
        <dbReference type="Proteomes" id="UP000620139"/>
    </source>
</evidence>
<dbReference type="SUPFAM" id="SSF49344">
    <property type="entry name" value="CBD9-like"/>
    <property type="match status" value="1"/>
</dbReference>
<gene>
    <name evidence="3" type="ORF">I7X43_01325</name>
</gene>
<dbReference type="Gene3D" id="2.60.40.1190">
    <property type="match status" value="1"/>
</dbReference>
<feature type="chain" id="PRO_5036759009" description="DUF5916 domain-containing protein" evidence="1">
    <location>
        <begin position="19"/>
        <end position="757"/>
    </location>
</feature>
<dbReference type="Pfam" id="PF19313">
    <property type="entry name" value="DUF5916"/>
    <property type="match status" value="1"/>
</dbReference>
<dbReference type="EMBL" id="JAEDAL010000001">
    <property type="protein sequence ID" value="MBH9551475.1"/>
    <property type="molecule type" value="Genomic_DNA"/>
</dbReference>
<proteinExistence type="predicted"/>
<evidence type="ECO:0000259" key="2">
    <source>
        <dbReference type="Pfam" id="PF19313"/>
    </source>
</evidence>
<feature type="signal peptide" evidence="1">
    <location>
        <begin position="1"/>
        <end position="18"/>
    </location>
</feature>
<evidence type="ECO:0000313" key="3">
    <source>
        <dbReference type="EMBL" id="MBH9551475.1"/>
    </source>
</evidence>
<sequence>MRILFIAALLGAAAPLVAAPLSEPPQLPVLALTSPAPPVKIDGRLEEALWRQAPPFEAFQRFRPDSAPDAGPYRTEVRLLLTAEALVIGLRAWDPDPQQLRAPLARRDQVWPDQDSLTVWIDPTGRQQVAQFVRVNAAGVIHDGLYSAAADDEDTAPDFWEVEAAAHRLPDGYSVEIRWPLSALRYPLQGVLPWRVMVSRRVPREPALTFTSTALNREHPHLLAQMQTLSGLDEVLPERLARAEHRVLRSELTLRRGRPERASPQANLGLELQWRPRADWVLDATLRPDFSQVELDEPQLAGNTRFALFQAEKRSFFLESSEVLGHVMPDDWGVARGLLAFYSRTVADPRWGVRATWRGAQAEATALALHDAGGGQRWRPGPFGTEAEAVARASRALFARHRMQWHDDWALAGLVSVRDWQGGGQTRLLGLDFQGEPSEANQWRGHWLMSEDRTGPGASPSAHSERGHAAWVSWRHRGEGLRWHAHWEHISPRFVNDNGFVPQAGIERRTLEWVRPIHPESGPLVEWEWMVRLLDTRALRDPEHGVLQRQASAQAVQPGFWLLGPWDTGLWVHANEERQRAQAGGPLHRPRSWTLGFESHPGPRWHFAQADLTWGERVDVEADRVVRGLSLSSQFNWRTVLPTGWGLELEQRWALNHLQTPSGSEWALRERQSQTKLLLLLSPEQALRWVQQRGLGERRGEPGLAARQHRDRTTTFTWLARAGALRGWSLGLNLSRPALGAVQQRELFVKYQQGFAL</sequence>
<accession>A0A931IUY5</accession>
<evidence type="ECO:0000256" key="1">
    <source>
        <dbReference type="SAM" id="SignalP"/>
    </source>
</evidence>
<dbReference type="Proteomes" id="UP000620139">
    <property type="component" value="Unassembled WGS sequence"/>
</dbReference>
<dbReference type="AlphaFoldDB" id="A0A931IUY5"/>
<reference evidence="3" key="1">
    <citation type="submission" date="2020-12" db="EMBL/GenBank/DDBJ databases">
        <title>The genome sequence of Inhella sp. 4Y17.</title>
        <authorList>
            <person name="Liu Y."/>
        </authorList>
    </citation>
    <scope>NUCLEOTIDE SEQUENCE</scope>
    <source>
        <strain evidence="3">4Y10</strain>
    </source>
</reference>
<protein>
    <recommendedName>
        <fullName evidence="2">DUF5916 domain-containing protein</fullName>
    </recommendedName>
</protein>
<keyword evidence="4" id="KW-1185">Reference proteome</keyword>
<name>A0A931IUY5_9BURK</name>
<organism evidence="3 4">
    <name type="scientific">Inhella gelatinilytica</name>
    <dbReference type="NCBI Taxonomy" id="2795030"/>
    <lineage>
        <taxon>Bacteria</taxon>
        <taxon>Pseudomonadati</taxon>
        <taxon>Pseudomonadota</taxon>
        <taxon>Betaproteobacteria</taxon>
        <taxon>Burkholderiales</taxon>
        <taxon>Sphaerotilaceae</taxon>
        <taxon>Inhella</taxon>
    </lineage>
</organism>